<dbReference type="InterPro" id="IPR001782">
    <property type="entry name" value="Flag_FlgI"/>
</dbReference>
<dbReference type="Pfam" id="PF02119">
    <property type="entry name" value="FlgI"/>
    <property type="match status" value="1"/>
</dbReference>
<dbReference type="InterPro" id="IPR016024">
    <property type="entry name" value="ARM-type_fold"/>
</dbReference>
<evidence type="ECO:0000313" key="7">
    <source>
        <dbReference type="Proteomes" id="UP000317648"/>
    </source>
</evidence>
<dbReference type="Gene3D" id="1.25.10.10">
    <property type="entry name" value="Leucine-rich Repeat Variant"/>
    <property type="match status" value="1"/>
</dbReference>
<dbReference type="SUPFAM" id="SSF48371">
    <property type="entry name" value="ARM repeat"/>
    <property type="match status" value="1"/>
</dbReference>
<name>A0A518DUN2_9BACT</name>
<protein>
    <submittedName>
        <fullName evidence="6">Flagellar P-ring protein</fullName>
    </submittedName>
</protein>
<accession>A0A518DUN2</accession>
<keyword evidence="6" id="KW-0966">Cell projection</keyword>
<evidence type="ECO:0000256" key="4">
    <source>
        <dbReference type="ARBA" id="ARBA00023143"/>
    </source>
</evidence>
<reference evidence="6 7" key="1">
    <citation type="submission" date="2019-02" db="EMBL/GenBank/DDBJ databases">
        <title>Deep-cultivation of Planctomycetes and their phenomic and genomic characterization uncovers novel biology.</title>
        <authorList>
            <person name="Wiegand S."/>
            <person name="Jogler M."/>
            <person name="Boedeker C."/>
            <person name="Pinto D."/>
            <person name="Vollmers J."/>
            <person name="Rivas-Marin E."/>
            <person name="Kohn T."/>
            <person name="Peeters S.H."/>
            <person name="Heuer A."/>
            <person name="Rast P."/>
            <person name="Oberbeckmann S."/>
            <person name="Bunk B."/>
            <person name="Jeske O."/>
            <person name="Meyerdierks A."/>
            <person name="Storesund J.E."/>
            <person name="Kallscheuer N."/>
            <person name="Luecker S."/>
            <person name="Lage O.M."/>
            <person name="Pohl T."/>
            <person name="Merkel B.J."/>
            <person name="Hornburger P."/>
            <person name="Mueller R.-W."/>
            <person name="Bruemmer F."/>
            <person name="Labrenz M."/>
            <person name="Spormann A.M."/>
            <person name="Op den Camp H."/>
            <person name="Overmann J."/>
            <person name="Amann R."/>
            <person name="Jetten M.S.M."/>
            <person name="Mascher T."/>
            <person name="Medema M.H."/>
            <person name="Devos D.P."/>
            <person name="Kaster A.-K."/>
            <person name="Ovreas L."/>
            <person name="Rohde M."/>
            <person name="Galperin M.Y."/>
            <person name="Jogler C."/>
        </authorList>
    </citation>
    <scope>NUCLEOTIDE SEQUENCE [LARGE SCALE GENOMIC DNA]</scope>
    <source>
        <strain evidence="6 7">Pla85_3_4</strain>
    </source>
</reference>
<feature type="region of interest" description="Disordered" evidence="5">
    <location>
        <begin position="552"/>
        <end position="610"/>
    </location>
</feature>
<comment type="subcellular location">
    <subcellularLocation>
        <location evidence="2">Bacterial flagellum basal body</location>
    </subcellularLocation>
</comment>
<comment type="function">
    <text evidence="1">Assembles around the rod to form the L-ring and probably protects the motor/basal body from shearing forces during rotation.</text>
</comment>
<dbReference type="GO" id="GO:0005198">
    <property type="term" value="F:structural molecule activity"/>
    <property type="evidence" value="ECO:0007669"/>
    <property type="project" value="InterPro"/>
</dbReference>
<dbReference type="PANTHER" id="PTHR30381">
    <property type="entry name" value="FLAGELLAR P-RING PERIPLASMIC PROTEIN FLGI"/>
    <property type="match status" value="1"/>
</dbReference>
<evidence type="ECO:0000256" key="1">
    <source>
        <dbReference type="ARBA" id="ARBA00002591"/>
    </source>
</evidence>
<dbReference type="Proteomes" id="UP000317648">
    <property type="component" value="Chromosome"/>
</dbReference>
<organism evidence="6 7">
    <name type="scientific">Lignipirellula cremea</name>
    <dbReference type="NCBI Taxonomy" id="2528010"/>
    <lineage>
        <taxon>Bacteria</taxon>
        <taxon>Pseudomonadati</taxon>
        <taxon>Planctomycetota</taxon>
        <taxon>Planctomycetia</taxon>
        <taxon>Pirellulales</taxon>
        <taxon>Pirellulaceae</taxon>
        <taxon>Lignipirellula</taxon>
    </lineage>
</organism>
<sequence length="610" mass="66840">MRLLAGMHIPLKCSVTVVVLTSVIMGCTSPLFDFRPDKTEIEPFVKDASRGETTFVGDLAGPWGVNWLKVESIALVTNLRNTGSDPPPSPQRSRLVGEMKQHDVEHPDDVLALPSTSMVIVTAYLPPGVEKDDPLDLEVTTRSRSETTSLASGYLMFSRLRQIEVMGNALQTGHEAAQAEGPILVDSIFEGEEDKSFLTRGMVLGGGRAMQNRPLGLSIRDGNHSIKTSTLIGSAVNKRFYLKGGVGGHRGVATPKTNRFIELLIPPQYKHNIGRYLRVVANIPVRDTPSAMVKRLGLLERQLLEPTTAAAAALRLEAIGAEAEPTLLKGLESEFFECRFYAAEALAYLRRVEAVPALSEAAASKPQFRWHALAALTVMHDIEAVEALAELMSNPSAETRYGAFRALYTRNPQDPMVEGHLLDGKFNLHVAPSLGEPMVHFARTRRAEVVVFGREATVRPTEFLYAGPHIMITPLGPGRLKISRFSPGQSDLRLECNDRVPDMIAGIVKAGGGYGEVLAAMRTAEKEGLFAGRVAVNATPMPGRNYYASASEADGSERTASPLPELYQTRSSQSEQEIRETMADQIEYEEEEPEPKRGFFDKVSGWFMPE</sequence>
<dbReference type="AlphaFoldDB" id="A0A518DUN2"/>
<gene>
    <name evidence="6" type="ORF">Pla8534_33620</name>
</gene>
<dbReference type="PANTHER" id="PTHR30381:SF0">
    <property type="entry name" value="FLAGELLAR P-RING PROTEIN"/>
    <property type="match status" value="1"/>
</dbReference>
<evidence type="ECO:0000256" key="2">
    <source>
        <dbReference type="ARBA" id="ARBA00004117"/>
    </source>
</evidence>
<evidence type="ECO:0000256" key="5">
    <source>
        <dbReference type="SAM" id="MobiDB-lite"/>
    </source>
</evidence>
<dbReference type="EMBL" id="CP036433">
    <property type="protein sequence ID" value="QDU95547.1"/>
    <property type="molecule type" value="Genomic_DNA"/>
</dbReference>
<dbReference type="PROSITE" id="PS51257">
    <property type="entry name" value="PROKAR_LIPOPROTEIN"/>
    <property type="match status" value="1"/>
</dbReference>
<keyword evidence="7" id="KW-1185">Reference proteome</keyword>
<dbReference type="InterPro" id="IPR004155">
    <property type="entry name" value="PBS_lyase_HEAT"/>
</dbReference>
<dbReference type="GO" id="GO:0071973">
    <property type="term" value="P:bacterial-type flagellum-dependent cell motility"/>
    <property type="evidence" value="ECO:0007669"/>
    <property type="project" value="InterPro"/>
</dbReference>
<dbReference type="InterPro" id="IPR011989">
    <property type="entry name" value="ARM-like"/>
</dbReference>
<dbReference type="SMART" id="SM00567">
    <property type="entry name" value="EZ_HEAT"/>
    <property type="match status" value="3"/>
</dbReference>
<keyword evidence="6" id="KW-0282">Flagellum</keyword>
<dbReference type="GO" id="GO:0030288">
    <property type="term" value="C:outer membrane-bounded periplasmic space"/>
    <property type="evidence" value="ECO:0007669"/>
    <property type="project" value="InterPro"/>
</dbReference>
<dbReference type="GO" id="GO:0009428">
    <property type="term" value="C:bacterial-type flagellum basal body, distal rod, P ring"/>
    <property type="evidence" value="ECO:0007669"/>
    <property type="project" value="InterPro"/>
</dbReference>
<evidence type="ECO:0000256" key="3">
    <source>
        <dbReference type="ARBA" id="ARBA00022729"/>
    </source>
</evidence>
<dbReference type="KEGG" id="lcre:Pla8534_33620"/>
<keyword evidence="4" id="KW-0975">Bacterial flagellum</keyword>
<keyword evidence="6" id="KW-0969">Cilium</keyword>
<proteinExistence type="predicted"/>
<evidence type="ECO:0000313" key="6">
    <source>
        <dbReference type="EMBL" id="QDU95547.1"/>
    </source>
</evidence>
<keyword evidence="3" id="KW-0732">Signal</keyword>